<feature type="active site" evidence="15">
    <location>
        <position position="48"/>
    </location>
</feature>
<keyword evidence="13 15" id="KW-0460">Magnesium</keyword>
<dbReference type="InterPro" id="IPR011907">
    <property type="entry name" value="RNase_III"/>
</dbReference>
<dbReference type="PROSITE" id="PS50142">
    <property type="entry name" value="RNASE_3_2"/>
    <property type="match status" value="1"/>
</dbReference>
<comment type="similarity">
    <text evidence="3">Belongs to the ribonuclease III family.</text>
</comment>
<organism evidence="18 19">
    <name type="scientific">Thalassotalea marina</name>
    <dbReference type="NCBI Taxonomy" id="1673741"/>
    <lineage>
        <taxon>Bacteria</taxon>
        <taxon>Pseudomonadati</taxon>
        <taxon>Pseudomonadota</taxon>
        <taxon>Gammaproteobacteria</taxon>
        <taxon>Alteromonadales</taxon>
        <taxon>Colwelliaceae</taxon>
        <taxon>Thalassotalea</taxon>
    </lineage>
</organism>
<dbReference type="Gene3D" id="1.10.1520.10">
    <property type="entry name" value="Ribonuclease III domain"/>
    <property type="match status" value="1"/>
</dbReference>
<name>A0A919BEQ3_9GAMM</name>
<evidence type="ECO:0000259" key="17">
    <source>
        <dbReference type="PROSITE" id="PS50142"/>
    </source>
</evidence>
<evidence type="ECO:0000256" key="14">
    <source>
        <dbReference type="ARBA" id="ARBA00022884"/>
    </source>
</evidence>
<dbReference type="RefSeq" id="WP_189767885.1">
    <property type="nucleotide sequence ID" value="NZ_BNCK01000002.1"/>
</dbReference>
<evidence type="ECO:0000256" key="9">
    <source>
        <dbReference type="ARBA" id="ARBA00022722"/>
    </source>
</evidence>
<keyword evidence="12 15" id="KW-0378">Hydrolase</keyword>
<evidence type="ECO:0000256" key="3">
    <source>
        <dbReference type="ARBA" id="ARBA00010183"/>
    </source>
</evidence>
<dbReference type="GO" id="GO:0008033">
    <property type="term" value="P:tRNA processing"/>
    <property type="evidence" value="ECO:0007669"/>
    <property type="project" value="UniProtKB-KW"/>
</dbReference>
<dbReference type="PANTHER" id="PTHR11207">
    <property type="entry name" value="RIBONUCLEASE III"/>
    <property type="match status" value="1"/>
</dbReference>
<reference evidence="18" key="2">
    <citation type="submission" date="2020-09" db="EMBL/GenBank/DDBJ databases">
        <authorList>
            <person name="Sun Q."/>
            <person name="Kim S."/>
        </authorList>
    </citation>
    <scope>NUCLEOTIDE SEQUENCE</scope>
    <source>
        <strain evidence="18">KCTC 42731</strain>
    </source>
</reference>
<dbReference type="NCBIfam" id="TIGR02191">
    <property type="entry name" value="RNaseIII"/>
    <property type="match status" value="1"/>
</dbReference>
<reference evidence="18" key="1">
    <citation type="journal article" date="2014" name="Int. J. Syst. Evol. Microbiol.">
        <title>Complete genome sequence of Corynebacterium casei LMG S-19264T (=DSM 44701T), isolated from a smear-ripened cheese.</title>
        <authorList>
            <consortium name="US DOE Joint Genome Institute (JGI-PGF)"/>
            <person name="Walter F."/>
            <person name="Albersmeier A."/>
            <person name="Kalinowski J."/>
            <person name="Ruckert C."/>
        </authorList>
    </citation>
    <scope>NUCLEOTIDE SEQUENCE</scope>
    <source>
        <strain evidence="18">KCTC 42731</strain>
    </source>
</reference>
<evidence type="ECO:0000256" key="5">
    <source>
        <dbReference type="ARBA" id="ARBA00022490"/>
    </source>
</evidence>
<feature type="binding site" evidence="15">
    <location>
        <position position="44"/>
    </location>
    <ligand>
        <name>Mg(2+)</name>
        <dbReference type="ChEBI" id="CHEBI:18420"/>
    </ligand>
</feature>
<dbReference type="InterPro" id="IPR014720">
    <property type="entry name" value="dsRBD_dom"/>
</dbReference>
<feature type="binding site" evidence="15">
    <location>
        <position position="120"/>
    </location>
    <ligand>
        <name>Mg(2+)</name>
        <dbReference type="ChEBI" id="CHEBI:18420"/>
    </ligand>
</feature>
<keyword evidence="10 15" id="KW-0479">Metal-binding</keyword>
<evidence type="ECO:0000256" key="11">
    <source>
        <dbReference type="ARBA" id="ARBA00022759"/>
    </source>
</evidence>
<keyword evidence="5 15" id="KW-0963">Cytoplasm</keyword>
<evidence type="ECO:0000256" key="8">
    <source>
        <dbReference type="ARBA" id="ARBA00022694"/>
    </source>
</evidence>
<dbReference type="SMART" id="SM00358">
    <property type="entry name" value="DSRM"/>
    <property type="match status" value="1"/>
</dbReference>
<dbReference type="SUPFAM" id="SSF69065">
    <property type="entry name" value="RNase III domain-like"/>
    <property type="match status" value="1"/>
</dbReference>
<keyword evidence="7 15" id="KW-0507">mRNA processing</keyword>
<dbReference type="FunFam" id="3.30.160.20:FF:000003">
    <property type="entry name" value="Ribonuclease 3"/>
    <property type="match status" value="1"/>
</dbReference>
<keyword evidence="14 15" id="KW-0694">RNA-binding</keyword>
<dbReference type="GO" id="GO:0046872">
    <property type="term" value="F:metal ion binding"/>
    <property type="evidence" value="ECO:0007669"/>
    <property type="project" value="UniProtKB-KW"/>
</dbReference>
<keyword evidence="11 15" id="KW-0255">Endonuclease</keyword>
<evidence type="ECO:0000313" key="18">
    <source>
        <dbReference type="EMBL" id="GHF84530.1"/>
    </source>
</evidence>
<dbReference type="PANTHER" id="PTHR11207:SF0">
    <property type="entry name" value="RIBONUCLEASE 3"/>
    <property type="match status" value="1"/>
</dbReference>
<proteinExistence type="inferred from homology"/>
<dbReference type="CDD" id="cd00593">
    <property type="entry name" value="RIBOc"/>
    <property type="match status" value="1"/>
</dbReference>
<sequence>MVKNTPQAIAQLEKRLGYQFKEQSLLMRALTHRSAKGLHNERLEFLGDSILGFIIAQALFDKFPKENEGDLTRMRSSLVKGVTLAELGRHFELGEHLILGPGELKSGGHRRESILEDAVEAIIGAVYLDSDIKTCKALVLTWFDKKLAQIKPGQAQKDPKTRLQEYLQGRRIALPVYEVIETTGQSHNQEFTVRCTTSEIDNEVVTKGTSRRKAEQAAAQKVLELIKEKNPKAKLASQ</sequence>
<keyword evidence="15" id="KW-0699">rRNA-binding</keyword>
<dbReference type="HAMAP" id="MF_00104">
    <property type="entry name" value="RNase_III"/>
    <property type="match status" value="1"/>
</dbReference>
<dbReference type="InterPro" id="IPR000999">
    <property type="entry name" value="RNase_III_dom"/>
</dbReference>
<comment type="catalytic activity">
    <reaction evidence="1 15">
        <text>Endonucleolytic cleavage to 5'-phosphomonoester.</text>
        <dbReference type="EC" id="3.1.26.3"/>
    </reaction>
</comment>
<keyword evidence="9 15" id="KW-0540">Nuclease</keyword>
<dbReference type="EC" id="3.1.26.3" evidence="15"/>
<comment type="function">
    <text evidence="15">Digests double-stranded RNA. Involved in the processing of primary rRNA transcript to yield the immediate precursors to the large and small rRNAs (23S and 16S). Processes some mRNAs, and tRNAs when they are encoded in the rRNA operon. Processes pre-crRNA and tracrRNA of type II CRISPR loci if present in the organism.</text>
</comment>
<dbReference type="GO" id="GO:0042802">
    <property type="term" value="F:identical protein binding"/>
    <property type="evidence" value="ECO:0007669"/>
    <property type="project" value="UniProtKB-ARBA"/>
</dbReference>
<feature type="binding site" evidence="15">
    <location>
        <position position="117"/>
    </location>
    <ligand>
        <name>Mg(2+)</name>
        <dbReference type="ChEBI" id="CHEBI:18420"/>
    </ligand>
</feature>
<evidence type="ECO:0000256" key="6">
    <source>
        <dbReference type="ARBA" id="ARBA00022552"/>
    </source>
</evidence>
<comment type="caution">
    <text evidence="18">The sequence shown here is derived from an EMBL/GenBank/DDBJ whole genome shotgun (WGS) entry which is preliminary data.</text>
</comment>
<dbReference type="GO" id="GO:0010468">
    <property type="term" value="P:regulation of gene expression"/>
    <property type="evidence" value="ECO:0007669"/>
    <property type="project" value="TreeGrafter"/>
</dbReference>
<comment type="subunit">
    <text evidence="4 15">Homodimer.</text>
</comment>
<dbReference type="Gene3D" id="3.30.160.20">
    <property type="match status" value="1"/>
</dbReference>
<comment type="subcellular location">
    <subcellularLocation>
        <location evidence="2 15">Cytoplasm</location>
    </subcellularLocation>
</comment>
<dbReference type="GO" id="GO:0005737">
    <property type="term" value="C:cytoplasm"/>
    <property type="evidence" value="ECO:0007669"/>
    <property type="project" value="UniProtKB-SubCell"/>
</dbReference>
<dbReference type="GO" id="GO:0006397">
    <property type="term" value="P:mRNA processing"/>
    <property type="evidence" value="ECO:0007669"/>
    <property type="project" value="UniProtKB-UniRule"/>
</dbReference>
<evidence type="ECO:0000256" key="12">
    <source>
        <dbReference type="ARBA" id="ARBA00022801"/>
    </source>
</evidence>
<keyword evidence="8 15" id="KW-0819">tRNA processing</keyword>
<evidence type="ECO:0000256" key="1">
    <source>
        <dbReference type="ARBA" id="ARBA00000109"/>
    </source>
</evidence>
<dbReference type="SMART" id="SM00535">
    <property type="entry name" value="RIBOc"/>
    <property type="match status" value="1"/>
</dbReference>
<dbReference type="CDD" id="cd10845">
    <property type="entry name" value="DSRM_RNAse_III_family"/>
    <property type="match status" value="1"/>
</dbReference>
<evidence type="ECO:0000256" key="2">
    <source>
        <dbReference type="ARBA" id="ARBA00004496"/>
    </source>
</evidence>
<dbReference type="Proteomes" id="UP000623842">
    <property type="component" value="Unassembled WGS sequence"/>
</dbReference>
<dbReference type="GO" id="GO:0019843">
    <property type="term" value="F:rRNA binding"/>
    <property type="evidence" value="ECO:0007669"/>
    <property type="project" value="UniProtKB-KW"/>
</dbReference>
<keyword evidence="19" id="KW-1185">Reference proteome</keyword>
<accession>A0A919BEQ3</accession>
<dbReference type="PROSITE" id="PS50137">
    <property type="entry name" value="DS_RBD"/>
    <property type="match status" value="1"/>
</dbReference>
<protein>
    <recommendedName>
        <fullName evidence="15">Ribonuclease 3</fullName>
        <ecNumber evidence="15">3.1.26.3</ecNumber>
    </recommendedName>
    <alternativeName>
        <fullName evidence="15">Ribonuclease III</fullName>
        <shortName evidence="15">RNase III</shortName>
    </alternativeName>
</protein>
<dbReference type="EMBL" id="BNCK01000002">
    <property type="protein sequence ID" value="GHF84530.1"/>
    <property type="molecule type" value="Genomic_DNA"/>
</dbReference>
<dbReference type="Pfam" id="PF14622">
    <property type="entry name" value="Ribonucleas_3_3"/>
    <property type="match status" value="1"/>
</dbReference>
<feature type="domain" description="DRBM" evidence="16">
    <location>
        <begin position="158"/>
        <end position="228"/>
    </location>
</feature>
<evidence type="ECO:0000256" key="10">
    <source>
        <dbReference type="ARBA" id="ARBA00022723"/>
    </source>
</evidence>
<comment type="cofactor">
    <cofactor evidence="15">
        <name>Mg(2+)</name>
        <dbReference type="ChEBI" id="CHEBI:18420"/>
    </cofactor>
</comment>
<evidence type="ECO:0000313" key="19">
    <source>
        <dbReference type="Proteomes" id="UP000623842"/>
    </source>
</evidence>
<feature type="active site" evidence="15">
    <location>
        <position position="120"/>
    </location>
</feature>
<evidence type="ECO:0000256" key="15">
    <source>
        <dbReference type="HAMAP-Rule" id="MF_00104"/>
    </source>
</evidence>
<keyword evidence="6 15" id="KW-0698">rRNA processing</keyword>
<feature type="domain" description="RNase III" evidence="17">
    <location>
        <begin position="9"/>
        <end position="131"/>
    </location>
</feature>
<gene>
    <name evidence="15 18" type="primary">rnc</name>
    <name evidence="18" type="ORF">GCM10017161_09960</name>
</gene>
<dbReference type="SUPFAM" id="SSF54768">
    <property type="entry name" value="dsRNA-binding domain-like"/>
    <property type="match status" value="1"/>
</dbReference>
<dbReference type="GO" id="GO:0004525">
    <property type="term" value="F:ribonuclease III activity"/>
    <property type="evidence" value="ECO:0007669"/>
    <property type="project" value="UniProtKB-UniRule"/>
</dbReference>
<evidence type="ECO:0000256" key="13">
    <source>
        <dbReference type="ARBA" id="ARBA00022842"/>
    </source>
</evidence>
<dbReference type="PROSITE" id="PS00517">
    <property type="entry name" value="RNASE_3_1"/>
    <property type="match status" value="1"/>
</dbReference>
<dbReference type="GO" id="GO:0006364">
    <property type="term" value="P:rRNA processing"/>
    <property type="evidence" value="ECO:0007669"/>
    <property type="project" value="UniProtKB-UniRule"/>
</dbReference>
<evidence type="ECO:0000256" key="4">
    <source>
        <dbReference type="ARBA" id="ARBA00011738"/>
    </source>
</evidence>
<dbReference type="GO" id="GO:0003725">
    <property type="term" value="F:double-stranded RNA binding"/>
    <property type="evidence" value="ECO:0007669"/>
    <property type="project" value="TreeGrafter"/>
</dbReference>
<dbReference type="FunFam" id="1.10.1520.10:FF:000001">
    <property type="entry name" value="Ribonuclease 3"/>
    <property type="match status" value="1"/>
</dbReference>
<dbReference type="AlphaFoldDB" id="A0A919BEQ3"/>
<dbReference type="InterPro" id="IPR036389">
    <property type="entry name" value="RNase_III_sf"/>
</dbReference>
<evidence type="ECO:0000256" key="7">
    <source>
        <dbReference type="ARBA" id="ARBA00022664"/>
    </source>
</evidence>
<evidence type="ECO:0000259" key="16">
    <source>
        <dbReference type="PROSITE" id="PS50137"/>
    </source>
</evidence>
<dbReference type="Pfam" id="PF00035">
    <property type="entry name" value="dsrm"/>
    <property type="match status" value="1"/>
</dbReference>